<evidence type="ECO:0000256" key="2">
    <source>
        <dbReference type="ARBA" id="ARBA00009594"/>
    </source>
</evidence>
<dbReference type="PANTHER" id="PTHR23306">
    <property type="entry name" value="TUMOR SUSCEPTIBILITY GENE 101 PROTEIN-RELATED"/>
    <property type="match status" value="1"/>
</dbReference>
<dbReference type="CDD" id="cd11685">
    <property type="entry name" value="UEV_TSG101-like"/>
    <property type="match status" value="1"/>
</dbReference>
<organism evidence="12 13">
    <name type="scientific">Biomphalaria glabrata</name>
    <name type="common">Bloodfluke planorb</name>
    <name type="synonym">Freshwater snail</name>
    <dbReference type="NCBI Taxonomy" id="6526"/>
    <lineage>
        <taxon>Eukaryota</taxon>
        <taxon>Metazoa</taxon>
        <taxon>Spiralia</taxon>
        <taxon>Lophotrochozoa</taxon>
        <taxon>Mollusca</taxon>
        <taxon>Gastropoda</taxon>
        <taxon>Heterobranchia</taxon>
        <taxon>Euthyneura</taxon>
        <taxon>Panpulmonata</taxon>
        <taxon>Hygrophila</taxon>
        <taxon>Lymnaeoidea</taxon>
        <taxon>Planorbidae</taxon>
        <taxon>Biomphalaria</taxon>
    </lineage>
</organism>
<evidence type="ECO:0000313" key="13">
    <source>
        <dbReference type="Proteomes" id="UP000076420"/>
    </source>
</evidence>
<dbReference type="GO" id="GO:0000813">
    <property type="term" value="C:ESCRT I complex"/>
    <property type="evidence" value="ECO:0007669"/>
    <property type="project" value="TreeGrafter"/>
</dbReference>
<keyword evidence="4" id="KW-0967">Endosome</keyword>
<dbReference type="GO" id="GO:0015031">
    <property type="term" value="P:protein transport"/>
    <property type="evidence" value="ECO:0007669"/>
    <property type="project" value="UniProtKB-UniRule"/>
</dbReference>
<dbReference type="Gene3D" id="3.10.110.10">
    <property type="entry name" value="Ubiquitin Conjugating Enzyme"/>
    <property type="match status" value="1"/>
</dbReference>
<dbReference type="EnsemblMetazoa" id="BGLB019148-RA">
    <property type="protein sequence ID" value="BGLB019148-PA"/>
    <property type="gene ID" value="BGLB019148"/>
</dbReference>
<keyword evidence="3 7" id="KW-0813">Transport</keyword>
<comment type="subcellular location">
    <subcellularLocation>
        <location evidence="1">Endosome</location>
    </subcellularLocation>
</comment>
<feature type="domain" description="UEV" evidence="11">
    <location>
        <begin position="2"/>
        <end position="145"/>
    </location>
</feature>
<dbReference type="KEGG" id="bgt:106078154"/>
<evidence type="ECO:0000256" key="8">
    <source>
        <dbReference type="SAM" id="Coils"/>
    </source>
</evidence>
<keyword evidence="14" id="KW-1185">Reference proteome</keyword>
<dbReference type="OrthoDB" id="306304at2759"/>
<dbReference type="RefSeq" id="XP_013094382.1">
    <property type="nucleotide sequence ID" value="XM_013238928.2"/>
</dbReference>
<dbReference type="Proteomes" id="UP001165740">
    <property type="component" value="Chromosome 6"/>
</dbReference>
<dbReference type="Pfam" id="PF05743">
    <property type="entry name" value="UEV"/>
    <property type="match status" value="1"/>
</dbReference>
<sequence>MAQYDAALRQYLSKYKHPNEAKADILKTINQYRDLRPSLDPFVFNDGTERQLVQLEGTIPVNYKGNTYNIPISIWVIDTHPYNPPMVFVKPTSTMQIKSGRYVDTNGKVDMPYIREWRHPTSDLLSLVQVLALVFGEECPVFSRASGPRPQQPLPYPGQPPYPNNPSSMPPYPVTTGVGPGYPGGYSAPGYPGYPNNQAGYPAAGYPSYPPQYPASSYPSGYPGQAGGYPPQFGTQPPYPPNSITTDGASDMSRLTQGGTVTEADLRASLLSAVEDKMKRRLRETFAQAQAEMDVLKKTQKDLTTGKERIEIIITELEKEKADIEKNIELLREKDNEVKEAIQKMESNQNLSIDDAVVTTTPLYRQLVDAFAEEQAIEDAIYYLGEALRKNVIELESFLKRVRELSRKQFMLRATIQKCREKAGLPPLA</sequence>
<dbReference type="Gene3D" id="6.10.250.370">
    <property type="match status" value="1"/>
</dbReference>
<dbReference type="STRING" id="6526.A0A2C9KG36"/>
<dbReference type="PROSITE" id="PS51322">
    <property type="entry name" value="UEV"/>
    <property type="match status" value="1"/>
</dbReference>
<dbReference type="Pfam" id="PF09454">
    <property type="entry name" value="Vps23_core"/>
    <property type="match status" value="1"/>
</dbReference>
<feature type="coiled-coil region" evidence="8">
    <location>
        <begin position="279"/>
        <end position="351"/>
    </location>
</feature>
<reference evidence="15" key="2">
    <citation type="submission" date="2025-04" db="UniProtKB">
        <authorList>
            <consortium name="RefSeq"/>
        </authorList>
    </citation>
    <scope>IDENTIFICATION</scope>
</reference>
<name>A0A2C9KG36_BIOGL</name>
<feature type="region of interest" description="Disordered" evidence="9">
    <location>
        <begin position="144"/>
        <end position="170"/>
    </location>
</feature>
<evidence type="ECO:0000256" key="3">
    <source>
        <dbReference type="ARBA" id="ARBA00022448"/>
    </source>
</evidence>
<protein>
    <submittedName>
        <fullName evidence="15">Tumor susceptibility gene 101 protein-like</fullName>
    </submittedName>
</protein>
<evidence type="ECO:0000313" key="14">
    <source>
        <dbReference type="Proteomes" id="UP001165740"/>
    </source>
</evidence>
<comment type="similarity">
    <text evidence="2">Belongs to the ubiquitin-conjugating enzyme family. UEV subfamily.</text>
</comment>
<dbReference type="SUPFAM" id="SSF54495">
    <property type="entry name" value="UBC-like"/>
    <property type="match status" value="1"/>
</dbReference>
<evidence type="ECO:0000259" key="10">
    <source>
        <dbReference type="PROSITE" id="PS51312"/>
    </source>
</evidence>
<keyword evidence="6 8" id="KW-0175">Coiled coil</keyword>
<dbReference type="Proteomes" id="UP000076420">
    <property type="component" value="Unassembled WGS sequence"/>
</dbReference>
<dbReference type="GO" id="GO:0008333">
    <property type="term" value="P:endosome to lysosome transport"/>
    <property type="evidence" value="ECO:0007669"/>
    <property type="project" value="TreeGrafter"/>
</dbReference>
<evidence type="ECO:0000256" key="6">
    <source>
        <dbReference type="ARBA" id="ARBA00023054"/>
    </source>
</evidence>
<keyword evidence="5 7" id="KW-0653">Protein transport</keyword>
<dbReference type="InterPro" id="IPR008883">
    <property type="entry name" value="UEV_N"/>
</dbReference>
<evidence type="ECO:0000256" key="1">
    <source>
        <dbReference type="ARBA" id="ARBA00004177"/>
    </source>
</evidence>
<evidence type="ECO:0000259" key="11">
    <source>
        <dbReference type="PROSITE" id="PS51322"/>
    </source>
</evidence>
<dbReference type="InterPro" id="IPR037202">
    <property type="entry name" value="ESCRT_assembly_dom"/>
</dbReference>
<dbReference type="VEuPathDB" id="VectorBase:BGLB019148"/>
<evidence type="ECO:0000256" key="9">
    <source>
        <dbReference type="SAM" id="MobiDB-lite"/>
    </source>
</evidence>
<evidence type="ECO:0000313" key="15">
    <source>
        <dbReference type="RefSeq" id="XP_013094382.1"/>
    </source>
</evidence>
<evidence type="ECO:0000256" key="4">
    <source>
        <dbReference type="ARBA" id="ARBA00022753"/>
    </source>
</evidence>
<evidence type="ECO:0000256" key="5">
    <source>
        <dbReference type="ARBA" id="ARBA00022927"/>
    </source>
</evidence>
<dbReference type="GO" id="GO:0043130">
    <property type="term" value="F:ubiquitin binding"/>
    <property type="evidence" value="ECO:0007669"/>
    <property type="project" value="TreeGrafter"/>
</dbReference>
<feature type="compositionally biased region" description="Pro residues" evidence="9">
    <location>
        <begin position="150"/>
        <end position="170"/>
    </location>
</feature>
<feature type="domain" description="SB" evidence="10">
    <location>
        <begin position="361"/>
        <end position="429"/>
    </location>
</feature>
<dbReference type="SUPFAM" id="SSF140111">
    <property type="entry name" value="Endosomal sorting complex assembly domain"/>
    <property type="match status" value="1"/>
</dbReference>
<dbReference type="PANTHER" id="PTHR23306:SF3">
    <property type="entry name" value="TUMOR SUPPRESSOR PROTEIN 101"/>
    <property type="match status" value="1"/>
</dbReference>
<dbReference type="VEuPathDB" id="VectorBase:BGLAX_026564"/>
<proteinExistence type="inferred from homology"/>
<dbReference type="InterPro" id="IPR017916">
    <property type="entry name" value="SB_dom"/>
</dbReference>
<dbReference type="InterPro" id="IPR052070">
    <property type="entry name" value="ESCRT-I_UEV_domain"/>
</dbReference>
<dbReference type="InterPro" id="IPR016135">
    <property type="entry name" value="UBQ-conjugating_enzyme/RWD"/>
</dbReference>
<dbReference type="AlphaFoldDB" id="A0A2C9KG36"/>
<gene>
    <name evidence="12" type="primary">106078154</name>
    <name evidence="15" type="synonym">LOC106078154</name>
</gene>
<reference evidence="12" key="1">
    <citation type="submission" date="2020-05" db="UniProtKB">
        <authorList>
            <consortium name="EnsemblMetazoa"/>
        </authorList>
    </citation>
    <scope>IDENTIFICATION</scope>
    <source>
        <strain evidence="12">BB02</strain>
    </source>
</reference>
<dbReference type="Gene3D" id="6.10.140.820">
    <property type="match status" value="1"/>
</dbReference>
<evidence type="ECO:0000256" key="7">
    <source>
        <dbReference type="PROSITE-ProRule" id="PRU00644"/>
    </source>
</evidence>
<evidence type="ECO:0000313" key="12">
    <source>
        <dbReference type="EnsemblMetazoa" id="BGLB019148-PA"/>
    </source>
</evidence>
<dbReference type="GeneID" id="106078154"/>
<dbReference type="OMA" id="YMNFPQP"/>
<accession>A0A2C9KG36</accession>
<dbReference type="PROSITE" id="PS51312">
    <property type="entry name" value="SB"/>
    <property type="match status" value="1"/>
</dbReference>